<proteinExistence type="predicted"/>
<comment type="caution">
    <text evidence="1">The sequence shown here is derived from an EMBL/GenBank/DDBJ whole genome shotgun (WGS) entry which is preliminary data.</text>
</comment>
<dbReference type="InterPro" id="IPR027417">
    <property type="entry name" value="P-loop_NTPase"/>
</dbReference>
<organism evidence="1 2">
    <name type="scientific">Streptomyces albiaxialis</name>
    <dbReference type="NCBI Taxonomy" id="329523"/>
    <lineage>
        <taxon>Bacteria</taxon>
        <taxon>Bacillati</taxon>
        <taxon>Actinomycetota</taxon>
        <taxon>Actinomycetes</taxon>
        <taxon>Kitasatosporales</taxon>
        <taxon>Streptomycetaceae</taxon>
        <taxon>Streptomyces</taxon>
    </lineage>
</organism>
<dbReference type="EMBL" id="BAAAPE010000001">
    <property type="protein sequence ID" value="GAA2060981.1"/>
    <property type="molecule type" value="Genomic_DNA"/>
</dbReference>
<dbReference type="RefSeq" id="WP_344523094.1">
    <property type="nucleotide sequence ID" value="NZ_BAAAPE010000001.1"/>
</dbReference>
<dbReference type="Proteomes" id="UP001500016">
    <property type="component" value="Unassembled WGS sequence"/>
</dbReference>
<name>A0ABN2VG20_9ACTN</name>
<gene>
    <name evidence="1" type="ORF">GCM10009801_02980</name>
</gene>
<keyword evidence="2" id="KW-1185">Reference proteome</keyword>
<dbReference type="Gene3D" id="3.40.50.300">
    <property type="entry name" value="P-loop containing nucleotide triphosphate hydrolases"/>
    <property type="match status" value="1"/>
</dbReference>
<evidence type="ECO:0000313" key="1">
    <source>
        <dbReference type="EMBL" id="GAA2060981.1"/>
    </source>
</evidence>
<reference evidence="1 2" key="1">
    <citation type="journal article" date="2019" name="Int. J. Syst. Evol. Microbiol.">
        <title>The Global Catalogue of Microorganisms (GCM) 10K type strain sequencing project: providing services to taxonomists for standard genome sequencing and annotation.</title>
        <authorList>
            <consortium name="The Broad Institute Genomics Platform"/>
            <consortium name="The Broad Institute Genome Sequencing Center for Infectious Disease"/>
            <person name="Wu L."/>
            <person name="Ma J."/>
        </authorList>
    </citation>
    <scope>NUCLEOTIDE SEQUENCE [LARGE SCALE GENOMIC DNA]</scope>
    <source>
        <strain evidence="1 2">JCM 15478</strain>
    </source>
</reference>
<sequence length="208" mass="22328">METTMEENPADRPSWTVTLVCGASGAGKSRVAVPLAARYGVPLAEADDIVTAVQALTTPRQAPLLHFWDTHPEAASWAPEKVAEQHFAVAAALRPAFEAVIADHLAFDAPVVLEGDYLVPESASGHGGRVRAVVVAEDDTARLTANFLEREPHAGDQRHRAEVSALVGARLAERAAEAGVPVVPARPWPDVRHRVHEALRATPRPHRP</sequence>
<protein>
    <submittedName>
        <fullName evidence="1">Uncharacterized protein</fullName>
    </submittedName>
</protein>
<dbReference type="SUPFAM" id="SSF52540">
    <property type="entry name" value="P-loop containing nucleoside triphosphate hydrolases"/>
    <property type="match status" value="2"/>
</dbReference>
<evidence type="ECO:0000313" key="2">
    <source>
        <dbReference type="Proteomes" id="UP001500016"/>
    </source>
</evidence>
<accession>A0ABN2VG20</accession>